<evidence type="ECO:0000313" key="3">
    <source>
        <dbReference type="Proteomes" id="UP000053424"/>
    </source>
</evidence>
<feature type="region of interest" description="Disordered" evidence="1">
    <location>
        <begin position="47"/>
        <end position="139"/>
    </location>
</feature>
<feature type="compositionally biased region" description="Basic and acidic residues" evidence="1">
    <location>
        <begin position="80"/>
        <end position="90"/>
    </location>
</feature>
<feature type="compositionally biased region" description="Low complexity" evidence="1">
    <location>
        <begin position="372"/>
        <end position="381"/>
    </location>
</feature>
<dbReference type="EMBL" id="KN831769">
    <property type="protein sequence ID" value="KIM47789.1"/>
    <property type="molecule type" value="Genomic_DNA"/>
</dbReference>
<dbReference type="OrthoDB" id="3071736at2759"/>
<feature type="region of interest" description="Disordered" evidence="1">
    <location>
        <begin position="174"/>
        <end position="229"/>
    </location>
</feature>
<dbReference type="HOGENOM" id="CLU_624100_0_0_1"/>
<accession>A0A0C3CUJ6</accession>
<reference evidence="2 3" key="1">
    <citation type="submission" date="2014-04" db="EMBL/GenBank/DDBJ databases">
        <authorList>
            <consortium name="DOE Joint Genome Institute"/>
            <person name="Kuo A."/>
            <person name="Gay G."/>
            <person name="Dore J."/>
            <person name="Kohler A."/>
            <person name="Nagy L.G."/>
            <person name="Floudas D."/>
            <person name="Copeland A."/>
            <person name="Barry K.W."/>
            <person name="Cichocki N."/>
            <person name="Veneault-Fourrey C."/>
            <person name="LaButti K."/>
            <person name="Lindquist E.A."/>
            <person name="Lipzen A."/>
            <person name="Lundell T."/>
            <person name="Morin E."/>
            <person name="Murat C."/>
            <person name="Sun H."/>
            <person name="Tunlid A."/>
            <person name="Henrissat B."/>
            <person name="Grigoriev I.V."/>
            <person name="Hibbett D.S."/>
            <person name="Martin F."/>
            <person name="Nordberg H.P."/>
            <person name="Cantor M.N."/>
            <person name="Hua S.X."/>
        </authorList>
    </citation>
    <scope>NUCLEOTIDE SEQUENCE [LARGE SCALE GENOMIC DNA]</scope>
    <source>
        <strain evidence="3">h7</strain>
    </source>
</reference>
<name>A0A0C3CUJ6_HEBCY</name>
<sequence>MTEMTSDDQPYTTAEEDPFQIQPFILPVKAVKSRRSSMLDKWIIEQQAQSSQPMPLVPYSGLSASASNPYLAYPDLPRVSSERAQPKQDDDTQSITSYDLVDDDDIPTRTMQEDSTQQEPVTPIPPRTHKSSRHSLTPSFRTLNLNFLNNSPPTPSSPNMEAAARAFNRLSFFPRTPRSSTEPSSVINAPTPPRHSRSTSLSTPTISSSHKAASNIPSSTSSKWRPSVLGHFHQPSASQISIGISEAQYTPSRPSISSGDTYATSSTSRTTTTFDSNIPSTPSKLSLFDSIRLRGNKSLKAASNYSRASTSSVQLSSPTQEESPPSSYHPKASISQRSVFAPKPGSVLDNLEDDEEDLEPPPTYRFSKHASSRPSIPFSSSGTMPRVKFSSLNSRSHRKKKKLVISGIGVTEVRKLEGIRRWCESFGDVRNMMRMPNGDLHVDFRDPDVADTVCRVRAKVFIAGVGSVQLSWIAGNKR</sequence>
<proteinExistence type="predicted"/>
<dbReference type="AlphaFoldDB" id="A0A0C3CUJ6"/>
<gene>
    <name evidence="2" type="ORF">M413DRAFT_209580</name>
</gene>
<reference evidence="3" key="2">
    <citation type="submission" date="2015-01" db="EMBL/GenBank/DDBJ databases">
        <title>Evolutionary Origins and Diversification of the Mycorrhizal Mutualists.</title>
        <authorList>
            <consortium name="DOE Joint Genome Institute"/>
            <consortium name="Mycorrhizal Genomics Consortium"/>
            <person name="Kohler A."/>
            <person name="Kuo A."/>
            <person name="Nagy L.G."/>
            <person name="Floudas D."/>
            <person name="Copeland A."/>
            <person name="Barry K.W."/>
            <person name="Cichocki N."/>
            <person name="Veneault-Fourrey C."/>
            <person name="LaButti K."/>
            <person name="Lindquist E.A."/>
            <person name="Lipzen A."/>
            <person name="Lundell T."/>
            <person name="Morin E."/>
            <person name="Murat C."/>
            <person name="Riley R."/>
            <person name="Ohm R."/>
            <person name="Sun H."/>
            <person name="Tunlid A."/>
            <person name="Henrissat B."/>
            <person name="Grigoriev I.V."/>
            <person name="Hibbett D.S."/>
            <person name="Martin F."/>
        </authorList>
    </citation>
    <scope>NUCLEOTIDE SEQUENCE [LARGE SCALE GENOMIC DNA]</scope>
    <source>
        <strain evidence="3">h7</strain>
    </source>
</reference>
<feature type="region of interest" description="Disordered" evidence="1">
    <location>
        <begin position="301"/>
        <end position="383"/>
    </location>
</feature>
<evidence type="ECO:0000313" key="2">
    <source>
        <dbReference type="EMBL" id="KIM47789.1"/>
    </source>
</evidence>
<evidence type="ECO:0000256" key="1">
    <source>
        <dbReference type="SAM" id="MobiDB-lite"/>
    </source>
</evidence>
<evidence type="ECO:0008006" key="4">
    <source>
        <dbReference type="Google" id="ProtNLM"/>
    </source>
</evidence>
<feature type="compositionally biased region" description="Polar residues" evidence="1">
    <location>
        <begin position="301"/>
        <end position="315"/>
    </location>
</feature>
<feature type="compositionally biased region" description="Low complexity" evidence="1">
    <location>
        <begin position="264"/>
        <end position="273"/>
    </location>
</feature>
<feature type="compositionally biased region" description="Polar residues" evidence="1">
    <location>
        <begin position="210"/>
        <end position="224"/>
    </location>
</feature>
<feature type="region of interest" description="Disordered" evidence="1">
    <location>
        <begin position="249"/>
        <end position="281"/>
    </location>
</feature>
<dbReference type="Proteomes" id="UP000053424">
    <property type="component" value="Unassembled WGS sequence"/>
</dbReference>
<feature type="compositionally biased region" description="Polar residues" evidence="1">
    <location>
        <begin position="249"/>
        <end position="263"/>
    </location>
</feature>
<feature type="compositionally biased region" description="Low complexity" evidence="1">
    <location>
        <begin position="316"/>
        <end position="326"/>
    </location>
</feature>
<feature type="compositionally biased region" description="Polar residues" evidence="1">
    <location>
        <begin position="109"/>
        <end position="120"/>
    </location>
</feature>
<feature type="compositionally biased region" description="Acidic residues" evidence="1">
    <location>
        <begin position="350"/>
        <end position="359"/>
    </location>
</feature>
<keyword evidence="3" id="KW-1185">Reference proteome</keyword>
<feature type="compositionally biased region" description="Low complexity" evidence="1">
    <location>
        <begin position="174"/>
        <end position="185"/>
    </location>
</feature>
<feature type="compositionally biased region" description="Low complexity" evidence="1">
    <location>
        <begin position="198"/>
        <end position="209"/>
    </location>
</feature>
<organism evidence="2 3">
    <name type="scientific">Hebeloma cylindrosporum</name>
    <dbReference type="NCBI Taxonomy" id="76867"/>
    <lineage>
        <taxon>Eukaryota</taxon>
        <taxon>Fungi</taxon>
        <taxon>Dikarya</taxon>
        <taxon>Basidiomycota</taxon>
        <taxon>Agaricomycotina</taxon>
        <taxon>Agaricomycetes</taxon>
        <taxon>Agaricomycetidae</taxon>
        <taxon>Agaricales</taxon>
        <taxon>Agaricineae</taxon>
        <taxon>Hymenogastraceae</taxon>
        <taxon>Hebeloma</taxon>
    </lineage>
</organism>
<protein>
    <recommendedName>
        <fullName evidence="4">RRM domain-containing protein</fullName>
    </recommendedName>
</protein>
<dbReference type="STRING" id="686832.A0A0C3CUJ6"/>